<dbReference type="Proteomes" id="UP001057402">
    <property type="component" value="Chromosome 7"/>
</dbReference>
<reference evidence="2" key="1">
    <citation type="journal article" date="2023" name="Front. Plant Sci.">
        <title>Chromosomal-level genome assembly of Melastoma candidum provides insights into trichome evolution.</title>
        <authorList>
            <person name="Zhong Y."/>
            <person name="Wu W."/>
            <person name="Sun C."/>
            <person name="Zou P."/>
            <person name="Liu Y."/>
            <person name="Dai S."/>
            <person name="Zhou R."/>
        </authorList>
    </citation>
    <scope>NUCLEOTIDE SEQUENCE [LARGE SCALE GENOMIC DNA]</scope>
</reference>
<evidence type="ECO:0000313" key="1">
    <source>
        <dbReference type="EMBL" id="KAI4340201.1"/>
    </source>
</evidence>
<sequence>MGFWGVEVKPKKKVDPFASPSASGRLRITQAILGPGSSAEKAILQCFTDPERSIYLCVLTPDKTDSCSLDLEFDEDDNVTFSVIGSRSIHLSGYFLTDDGERDGDDCEIGCCGEGEVDSDSEDLSEEYDSEEEYDDDFSEESDYEMLSAPSAKSGVVIEEIIDDEKHELENGKKEQKDKSQGQMVVKGITADPNLESEDEDGFPLSVSQGKKKKPEAVQPTESSMIEETKEEKDEANNANNRKRDSKSVDQDEKTDKKKKRKREKGNHKEKNDDNVTEGSKPNEVNNSNDNEVSLVGKEDGKSTNPVPEAEKKNKKKNQKKAQESASAIAVNKDQPMSDSLDRPSETKPSQVRTFPNGLVIEELAMGQPDGKKAEPGKQVSVRYIGKLQKNGKIFDSNIGQAPFKFRLGIGHVIKGWDVGVNGMRIGDKRRLTIPPSMGYGAKGAGGKIPPNSWLVFDVELIDVR</sequence>
<keyword evidence="2" id="KW-1185">Reference proteome</keyword>
<protein>
    <submittedName>
        <fullName evidence="1">Uncharacterized protein</fullName>
    </submittedName>
</protein>
<proteinExistence type="predicted"/>
<name>A0ACB9NZC4_9MYRT</name>
<gene>
    <name evidence="1" type="ORF">MLD38_025063</name>
</gene>
<accession>A0ACB9NZC4</accession>
<comment type="caution">
    <text evidence="1">The sequence shown here is derived from an EMBL/GenBank/DDBJ whole genome shotgun (WGS) entry which is preliminary data.</text>
</comment>
<dbReference type="EMBL" id="CM042886">
    <property type="protein sequence ID" value="KAI4340201.1"/>
    <property type="molecule type" value="Genomic_DNA"/>
</dbReference>
<evidence type="ECO:0000313" key="2">
    <source>
        <dbReference type="Proteomes" id="UP001057402"/>
    </source>
</evidence>
<organism evidence="1 2">
    <name type="scientific">Melastoma candidum</name>
    <dbReference type="NCBI Taxonomy" id="119954"/>
    <lineage>
        <taxon>Eukaryota</taxon>
        <taxon>Viridiplantae</taxon>
        <taxon>Streptophyta</taxon>
        <taxon>Embryophyta</taxon>
        <taxon>Tracheophyta</taxon>
        <taxon>Spermatophyta</taxon>
        <taxon>Magnoliopsida</taxon>
        <taxon>eudicotyledons</taxon>
        <taxon>Gunneridae</taxon>
        <taxon>Pentapetalae</taxon>
        <taxon>rosids</taxon>
        <taxon>malvids</taxon>
        <taxon>Myrtales</taxon>
        <taxon>Melastomataceae</taxon>
        <taxon>Melastomatoideae</taxon>
        <taxon>Melastomateae</taxon>
        <taxon>Melastoma</taxon>
    </lineage>
</organism>